<organism evidence="1 2">
    <name type="scientific">Emiliania huxleyi (strain CCMP1516)</name>
    <dbReference type="NCBI Taxonomy" id="280463"/>
    <lineage>
        <taxon>Eukaryota</taxon>
        <taxon>Haptista</taxon>
        <taxon>Haptophyta</taxon>
        <taxon>Prymnesiophyceae</taxon>
        <taxon>Isochrysidales</taxon>
        <taxon>Noelaerhabdaceae</taxon>
        <taxon>Emiliania</taxon>
    </lineage>
</organism>
<sequence>MVVLGVGEAAAETTAGTVKLLEGPGDFKTTGKVETLVLTKVTAFQYMVSTAPGGEITHTAGPTSMFTTPAGTCPKSGSTIEVKDMFFAKSPTDYFGSYELGSDGSYTATAIDPDKFVQCNSTDAIGDLKNAAKTDYSTGASGYPTLKATGTAIGFTVGRAIELGLDPVEEGDTPLGKLEKLALEDKLKLEMAVQGAIAKQEIILAGAYARSQNAVVTVSQVVNANVKAMSQLAVMAKGSGGSDKNYSKVAACCCCSVATKTSGGAWASLEASGSSSLDINMLINSATTATSTTKIDEKFSYQGPYEHWEEFKYEPFRPL</sequence>
<name>A0A0D3KJA4_EMIH1</name>
<dbReference type="PaxDb" id="2903-EOD35839"/>
<dbReference type="HOGENOM" id="CLU_872734_0_0_1"/>
<accession>A0A0D3KJA4</accession>
<keyword evidence="2" id="KW-1185">Reference proteome</keyword>
<proteinExistence type="predicted"/>
<dbReference type="Proteomes" id="UP000013827">
    <property type="component" value="Unassembled WGS sequence"/>
</dbReference>
<reference evidence="1" key="2">
    <citation type="submission" date="2024-10" db="UniProtKB">
        <authorList>
            <consortium name="EnsemblProtists"/>
        </authorList>
    </citation>
    <scope>IDENTIFICATION</scope>
</reference>
<dbReference type="RefSeq" id="XP_005788268.1">
    <property type="nucleotide sequence ID" value="XM_005788211.1"/>
</dbReference>
<dbReference type="AlphaFoldDB" id="A0A0D3KJA4"/>
<protein>
    <submittedName>
        <fullName evidence="1">Uncharacterized protein</fullName>
    </submittedName>
</protein>
<dbReference type="EnsemblProtists" id="EOD35839">
    <property type="protein sequence ID" value="EOD35839"/>
    <property type="gene ID" value="EMIHUDRAFT_110592"/>
</dbReference>
<dbReference type="GeneID" id="17281109"/>
<reference evidence="2" key="1">
    <citation type="journal article" date="2013" name="Nature">
        <title>Pan genome of the phytoplankton Emiliania underpins its global distribution.</title>
        <authorList>
            <person name="Read B.A."/>
            <person name="Kegel J."/>
            <person name="Klute M.J."/>
            <person name="Kuo A."/>
            <person name="Lefebvre S.C."/>
            <person name="Maumus F."/>
            <person name="Mayer C."/>
            <person name="Miller J."/>
            <person name="Monier A."/>
            <person name="Salamov A."/>
            <person name="Young J."/>
            <person name="Aguilar M."/>
            <person name="Claverie J.M."/>
            <person name="Frickenhaus S."/>
            <person name="Gonzalez K."/>
            <person name="Herman E.K."/>
            <person name="Lin Y.C."/>
            <person name="Napier J."/>
            <person name="Ogata H."/>
            <person name="Sarno A.F."/>
            <person name="Shmutz J."/>
            <person name="Schroeder D."/>
            <person name="de Vargas C."/>
            <person name="Verret F."/>
            <person name="von Dassow P."/>
            <person name="Valentin K."/>
            <person name="Van de Peer Y."/>
            <person name="Wheeler G."/>
            <person name="Dacks J.B."/>
            <person name="Delwiche C.F."/>
            <person name="Dyhrman S.T."/>
            <person name="Glockner G."/>
            <person name="John U."/>
            <person name="Richards T."/>
            <person name="Worden A.Z."/>
            <person name="Zhang X."/>
            <person name="Grigoriev I.V."/>
            <person name="Allen A.E."/>
            <person name="Bidle K."/>
            <person name="Borodovsky M."/>
            <person name="Bowler C."/>
            <person name="Brownlee C."/>
            <person name="Cock J.M."/>
            <person name="Elias M."/>
            <person name="Gladyshev V.N."/>
            <person name="Groth M."/>
            <person name="Guda C."/>
            <person name="Hadaegh A."/>
            <person name="Iglesias-Rodriguez M.D."/>
            <person name="Jenkins J."/>
            <person name="Jones B.M."/>
            <person name="Lawson T."/>
            <person name="Leese F."/>
            <person name="Lindquist E."/>
            <person name="Lobanov A."/>
            <person name="Lomsadze A."/>
            <person name="Malik S.B."/>
            <person name="Marsh M.E."/>
            <person name="Mackinder L."/>
            <person name="Mock T."/>
            <person name="Mueller-Roeber B."/>
            <person name="Pagarete A."/>
            <person name="Parker M."/>
            <person name="Probert I."/>
            <person name="Quesneville H."/>
            <person name="Raines C."/>
            <person name="Rensing S.A."/>
            <person name="Riano-Pachon D.M."/>
            <person name="Richier S."/>
            <person name="Rokitta S."/>
            <person name="Shiraiwa Y."/>
            <person name="Soanes D.M."/>
            <person name="van der Giezen M."/>
            <person name="Wahlund T.M."/>
            <person name="Williams B."/>
            <person name="Wilson W."/>
            <person name="Wolfe G."/>
            <person name="Wurch L.L."/>
        </authorList>
    </citation>
    <scope>NUCLEOTIDE SEQUENCE</scope>
</reference>
<evidence type="ECO:0000313" key="1">
    <source>
        <dbReference type="EnsemblProtists" id="EOD35839"/>
    </source>
</evidence>
<dbReference type="KEGG" id="ehx:EMIHUDRAFT_110592"/>
<evidence type="ECO:0000313" key="2">
    <source>
        <dbReference type="Proteomes" id="UP000013827"/>
    </source>
</evidence>